<evidence type="ECO:0000256" key="1">
    <source>
        <dbReference type="ARBA" id="ARBA00006464"/>
    </source>
</evidence>
<dbReference type="GO" id="GO:0047360">
    <property type="term" value="F:undecaprenyl-phosphate galactose phosphotransferase activity"/>
    <property type="evidence" value="ECO:0007669"/>
    <property type="project" value="UniProtKB-EC"/>
</dbReference>
<evidence type="ECO:0000256" key="2">
    <source>
        <dbReference type="SAM" id="Phobius"/>
    </source>
</evidence>
<evidence type="ECO:0000259" key="3">
    <source>
        <dbReference type="Pfam" id="PF02397"/>
    </source>
</evidence>
<feature type="transmembrane region" description="Helical" evidence="2">
    <location>
        <begin position="23"/>
        <end position="46"/>
    </location>
</feature>
<gene>
    <name evidence="4" type="ORF">HELGO_WM16940</name>
</gene>
<dbReference type="EMBL" id="CACVAQ010000237">
    <property type="protein sequence ID" value="CAA6816555.1"/>
    <property type="molecule type" value="Genomic_DNA"/>
</dbReference>
<protein>
    <submittedName>
        <fullName evidence="4">Undecaprenyl-phosphate galactosephosphotransferase (EC)</fullName>
        <ecNumber evidence="4">2.7.8.6</ecNumber>
    </submittedName>
</protein>
<accession>A0A6S6TBT9</accession>
<reference evidence="4" key="1">
    <citation type="submission" date="2020-01" db="EMBL/GenBank/DDBJ databases">
        <authorList>
            <person name="Meier V. D."/>
            <person name="Meier V D."/>
        </authorList>
    </citation>
    <scope>NUCLEOTIDE SEQUENCE</scope>
    <source>
        <strain evidence="4">HLG_WM_MAG_10</strain>
    </source>
</reference>
<dbReference type="PANTHER" id="PTHR30576">
    <property type="entry name" value="COLANIC BIOSYNTHESIS UDP-GLUCOSE LIPID CARRIER TRANSFERASE"/>
    <property type="match status" value="1"/>
</dbReference>
<name>A0A6S6TBT9_9BACT</name>
<proteinExistence type="inferred from homology"/>
<dbReference type="AlphaFoldDB" id="A0A6S6TBT9"/>
<feature type="domain" description="Bacterial sugar transferase" evidence="3">
    <location>
        <begin position="20"/>
        <end position="220"/>
    </location>
</feature>
<keyword evidence="2" id="KW-0472">Membrane</keyword>
<comment type="similarity">
    <text evidence="1">Belongs to the bacterial sugar transferase family.</text>
</comment>
<keyword evidence="2" id="KW-1133">Transmembrane helix</keyword>
<dbReference type="EC" id="2.7.8.6" evidence="4"/>
<sequence>MITIVQNHETAMRFSIPLWKRTFDLFCALIAFAILSPLLLIIGLLIKLDSKGSIIYISKRAGAGCHVFNFYKFRTMRVGAEGELEALKKSLNQYGEDTDNQSDAVFVKLKKDPRVTRLGKFLRKTSLDELPQLYNIIKGDMSIVGNRPLPLYEAEQLLKDDPMAQRFQAPAGLTGLWQVRRRGQKNMSEEERKNLDNEYAQNYSFAMDVKLILQTLKVFVQKESV</sequence>
<organism evidence="4">
    <name type="scientific">uncultured Aureispira sp</name>
    <dbReference type="NCBI Taxonomy" id="1331704"/>
    <lineage>
        <taxon>Bacteria</taxon>
        <taxon>Pseudomonadati</taxon>
        <taxon>Bacteroidota</taxon>
        <taxon>Saprospiria</taxon>
        <taxon>Saprospirales</taxon>
        <taxon>Saprospiraceae</taxon>
        <taxon>Aureispira</taxon>
        <taxon>environmental samples</taxon>
    </lineage>
</organism>
<keyword evidence="2" id="KW-0812">Transmembrane</keyword>
<keyword evidence="4" id="KW-0808">Transferase</keyword>
<dbReference type="Pfam" id="PF02397">
    <property type="entry name" value="Bac_transf"/>
    <property type="match status" value="1"/>
</dbReference>
<dbReference type="PANTHER" id="PTHR30576:SF0">
    <property type="entry name" value="UNDECAPRENYL-PHOSPHATE N-ACETYLGALACTOSAMINYL 1-PHOSPHATE TRANSFERASE-RELATED"/>
    <property type="match status" value="1"/>
</dbReference>
<evidence type="ECO:0000313" key="4">
    <source>
        <dbReference type="EMBL" id="CAA6816555.1"/>
    </source>
</evidence>
<dbReference type="InterPro" id="IPR003362">
    <property type="entry name" value="Bact_transf"/>
</dbReference>